<comment type="similarity">
    <text evidence="13">Belongs to the PsbE/PsbF family.</text>
</comment>
<keyword evidence="3 13" id="KW-0602">Photosynthesis</keyword>
<evidence type="ECO:0000256" key="12">
    <source>
        <dbReference type="ARBA" id="ARBA00038601"/>
    </source>
</evidence>
<sequence length="82" mass="9191">MAAGSTGERPFFEIITSIRYWVIHAVTLPAIFLAGFMFVSTGLAYDAFGTPRPDAYFQAQESKAPVVSRRYEGKTQLDQRLQ</sequence>
<keyword evidence="2 13" id="KW-0813">Transport</keyword>
<keyword evidence="6 13" id="KW-0479">Metal-binding</keyword>
<dbReference type="PIRSF" id="PIRSF000036">
    <property type="entry name" value="PsbE"/>
    <property type="match status" value="1"/>
</dbReference>
<dbReference type="GO" id="GO:0031676">
    <property type="term" value="C:plasma membrane-derived thylakoid membrane"/>
    <property type="evidence" value="ECO:0007669"/>
    <property type="project" value="UniProtKB-SubCell"/>
</dbReference>
<evidence type="ECO:0000256" key="1">
    <source>
        <dbReference type="ARBA" id="ARBA00004370"/>
    </source>
</evidence>
<dbReference type="NCBIfam" id="TIGR01332">
    <property type="entry name" value="cyt_b559_alpha"/>
    <property type="match status" value="1"/>
</dbReference>
<keyword evidence="11 13" id="KW-0604">Photosystem II</keyword>
<evidence type="ECO:0000256" key="3">
    <source>
        <dbReference type="ARBA" id="ARBA00022531"/>
    </source>
</evidence>
<evidence type="ECO:0000256" key="10">
    <source>
        <dbReference type="ARBA" id="ARBA00023136"/>
    </source>
</evidence>
<keyword evidence="18" id="KW-1185">Reference proteome</keyword>
<dbReference type="AlphaFoldDB" id="A0A2P7MUV1"/>
<organism evidence="17 18">
    <name type="scientific">Cyanobium usitatum str. Tous</name>
    <dbReference type="NCBI Taxonomy" id="2116684"/>
    <lineage>
        <taxon>Bacteria</taxon>
        <taxon>Bacillati</taxon>
        <taxon>Cyanobacteriota</taxon>
        <taxon>Cyanophyceae</taxon>
        <taxon>Synechococcales</taxon>
        <taxon>Prochlorococcaceae</taxon>
        <taxon>Cyanobium</taxon>
    </lineage>
</organism>
<proteinExistence type="inferred from homology"/>
<dbReference type="PANTHER" id="PTHR33391:SF9">
    <property type="entry name" value="CYTOCHROME B559 SUBUNIT BETA-RELATED"/>
    <property type="match status" value="1"/>
</dbReference>
<dbReference type="Pfam" id="PF00284">
    <property type="entry name" value="Cytochrom_B559a"/>
    <property type="match status" value="1"/>
</dbReference>
<keyword evidence="9 13" id="KW-0408">Iron</keyword>
<gene>
    <name evidence="13" type="primary">psbE</name>
    <name evidence="17" type="ORF">C7K55_08170</name>
</gene>
<comment type="caution">
    <text evidence="17">The sequence shown here is derived from an EMBL/GenBank/DDBJ whole genome shotgun (WGS) entry which is preliminary data.</text>
</comment>
<dbReference type="SUPFAM" id="SSF161045">
    <property type="entry name" value="Cytochrome b559 subunits"/>
    <property type="match status" value="1"/>
</dbReference>
<keyword evidence="7 13" id="KW-0249">Electron transport</keyword>
<dbReference type="HAMAP" id="MF_00642">
    <property type="entry name" value="PSII_PsbE"/>
    <property type="match status" value="1"/>
</dbReference>
<keyword evidence="13" id="KW-0793">Thylakoid</keyword>
<protein>
    <recommendedName>
        <fullName evidence="13">Cytochrome b559 subunit alpha</fullName>
    </recommendedName>
    <alternativeName>
        <fullName evidence="13">PSII reaction center subunit V</fullName>
    </alternativeName>
</protein>
<keyword evidence="4 13" id="KW-0349">Heme</keyword>
<dbReference type="GO" id="GO:0009767">
    <property type="term" value="P:photosynthetic electron transport chain"/>
    <property type="evidence" value="ECO:0007669"/>
    <property type="project" value="InterPro"/>
</dbReference>
<evidence type="ECO:0000256" key="9">
    <source>
        <dbReference type="ARBA" id="ARBA00023004"/>
    </source>
</evidence>
<keyword evidence="10 13" id="KW-0472">Membrane</keyword>
<evidence type="ECO:0000256" key="13">
    <source>
        <dbReference type="HAMAP-Rule" id="MF_00642"/>
    </source>
</evidence>
<dbReference type="EMBL" id="PXXO01000008">
    <property type="protein sequence ID" value="PSJ04982.1"/>
    <property type="molecule type" value="Genomic_DNA"/>
</dbReference>
<comment type="cofactor">
    <cofactor evidence="13">
        <name>heme b</name>
        <dbReference type="ChEBI" id="CHEBI:60344"/>
    </cofactor>
    <text evidence="13">With its partner (PsbF) binds heme. PSII binds additional chlorophylls, carotenoids and specific lipids.</text>
</comment>
<evidence type="ECO:0000256" key="5">
    <source>
        <dbReference type="ARBA" id="ARBA00022692"/>
    </source>
</evidence>
<dbReference type="InterPro" id="IPR013081">
    <property type="entry name" value="PSII_cyt_b559_N"/>
</dbReference>
<dbReference type="Gene3D" id="1.20.5.860">
    <property type="entry name" value="Photosystem II cytochrome b559, alpha subunit"/>
    <property type="match status" value="1"/>
</dbReference>
<feature type="transmembrane region" description="Helical" evidence="14">
    <location>
        <begin position="20"/>
        <end position="45"/>
    </location>
</feature>
<dbReference type="GO" id="GO:0009523">
    <property type="term" value="C:photosystem II"/>
    <property type="evidence" value="ECO:0007669"/>
    <property type="project" value="UniProtKB-KW"/>
</dbReference>
<evidence type="ECO:0000256" key="4">
    <source>
        <dbReference type="ARBA" id="ARBA00022617"/>
    </source>
</evidence>
<name>A0A2P7MUV1_9CYAN</name>
<dbReference type="InterPro" id="IPR037025">
    <property type="entry name" value="PSII_cyt_b559_asu_sf"/>
</dbReference>
<evidence type="ECO:0000256" key="11">
    <source>
        <dbReference type="ARBA" id="ARBA00023276"/>
    </source>
</evidence>
<dbReference type="RefSeq" id="WP_106632248.1">
    <property type="nucleotide sequence ID" value="NZ_PXXO01000008.1"/>
</dbReference>
<feature type="binding site" description="axial binding residue" evidence="13">
    <location>
        <position position="24"/>
    </location>
    <ligand>
        <name>heme</name>
        <dbReference type="ChEBI" id="CHEBI:30413"/>
        <note>ligand shared with beta subunit</note>
    </ligand>
    <ligandPart>
        <name>Fe</name>
        <dbReference type="ChEBI" id="CHEBI:18248"/>
    </ligandPart>
</feature>
<feature type="domain" description="Photosystem II cytochrome b559 alpha subunit lumenal region" evidence="16">
    <location>
        <begin position="43"/>
        <end position="80"/>
    </location>
</feature>
<accession>A0A2P7MUV1</accession>
<evidence type="ECO:0000256" key="14">
    <source>
        <dbReference type="SAM" id="Phobius"/>
    </source>
</evidence>
<reference evidence="17 18" key="1">
    <citation type="journal article" date="2018" name="Environ. Microbiol.">
        <title>Ecological and genomic features of two widespread freshwater picocyanobacteria.</title>
        <authorList>
            <person name="Cabello-Yeves P.J."/>
            <person name="Picazo A."/>
            <person name="Camacho A."/>
            <person name="Callieri C."/>
            <person name="Rosselli R."/>
            <person name="Roda-Garcia J.J."/>
            <person name="Coutinho F.H."/>
            <person name="Rodriguez-Valera F."/>
        </authorList>
    </citation>
    <scope>NUCLEOTIDE SEQUENCE [LARGE SCALE GENOMIC DNA]</scope>
    <source>
        <strain evidence="17 18">Tous</strain>
    </source>
</reference>
<comment type="function">
    <text evidence="13">This b-type cytochrome is tightly associated with the reaction center of photosystem II (PSII). PSII is a light-driven water:plastoquinone oxidoreductase that uses light energy to abstract electrons from H(2)O, generating O(2) and a proton gradient subsequently used for ATP formation. It consists of a core antenna complex that captures photons, and an electron transfer chain that converts photonic excitation into a charge separation.</text>
</comment>
<dbReference type="Pfam" id="PF00283">
    <property type="entry name" value="Cytochrom_B559"/>
    <property type="match status" value="1"/>
</dbReference>
<evidence type="ECO:0000256" key="2">
    <source>
        <dbReference type="ARBA" id="ARBA00022448"/>
    </source>
</evidence>
<evidence type="ECO:0000313" key="17">
    <source>
        <dbReference type="EMBL" id="PSJ04982.1"/>
    </source>
</evidence>
<dbReference type="Proteomes" id="UP000243002">
    <property type="component" value="Unassembled WGS sequence"/>
</dbReference>
<dbReference type="InterPro" id="IPR013082">
    <property type="entry name" value="PSII_cytb559_asu_lum"/>
</dbReference>
<evidence type="ECO:0000256" key="8">
    <source>
        <dbReference type="ARBA" id="ARBA00022989"/>
    </source>
</evidence>
<keyword evidence="8 13" id="KW-1133">Transmembrane helix</keyword>
<comment type="subunit">
    <text evidence="12">Heterodimer of an alpha subunit and a beta subunit. PSII is composed of 1 copy each of membrane proteins PsbA, PsbB, PsbC, PsbD, PsbE, PsbF, PsbH, PsbI, PsbJ, PsbK, PsbL, PsbM, PsbT, PsbX, PsbY, Psb30/Ycf12, peripheral proteins PsbO, CyanoQ (PsbQ), PsbU, PsbV and a large number of cofactors. It forms dimeric complexes.</text>
</comment>
<dbReference type="PANTHER" id="PTHR33391">
    <property type="entry name" value="CYTOCHROME B559 SUBUNIT BETA-RELATED"/>
    <property type="match status" value="1"/>
</dbReference>
<dbReference type="GO" id="GO:0005506">
    <property type="term" value="F:iron ion binding"/>
    <property type="evidence" value="ECO:0007669"/>
    <property type="project" value="UniProtKB-UniRule"/>
</dbReference>
<feature type="domain" description="Photosystem II cytochrome b559 N-terminal" evidence="15">
    <location>
        <begin position="7"/>
        <end position="35"/>
    </location>
</feature>
<comment type="subcellular location">
    <subcellularLocation>
        <location evidence="13">Cellular thylakoid membrane</location>
        <topology evidence="13">Single-pass membrane protein</topology>
    </subcellularLocation>
    <subcellularLocation>
        <location evidence="1">Membrane</location>
    </subcellularLocation>
</comment>
<evidence type="ECO:0000256" key="6">
    <source>
        <dbReference type="ARBA" id="ARBA00022723"/>
    </source>
</evidence>
<comment type="subunit">
    <text evidence="13">Heterodimer of an alpha subunit and beta subunit. PSII is composed of 1 copy each of membrane proteins PsbA, PsbB, PsbC, PsbD, PsbE, PsbF, PsbH, PsbI, PsbJ, PsbK, PsbL, PsbM, PsbT, PsbX, PsbY, PsbZ, Psb30/Ycf12, peripheral proteins PsbO, CyanoQ (PsbQ), PsbU, PsbV and a large number of cofactors. It forms dimeric complexes.</text>
</comment>
<evidence type="ECO:0000313" key="18">
    <source>
        <dbReference type="Proteomes" id="UP000243002"/>
    </source>
</evidence>
<dbReference type="OrthoDB" id="514620at2"/>
<evidence type="ECO:0000259" key="16">
    <source>
        <dbReference type="Pfam" id="PF00284"/>
    </source>
</evidence>
<evidence type="ECO:0000259" key="15">
    <source>
        <dbReference type="Pfam" id="PF00283"/>
    </source>
</evidence>
<dbReference type="GO" id="GO:0009055">
    <property type="term" value="F:electron transfer activity"/>
    <property type="evidence" value="ECO:0007669"/>
    <property type="project" value="UniProtKB-UniRule"/>
</dbReference>
<evidence type="ECO:0000256" key="7">
    <source>
        <dbReference type="ARBA" id="ARBA00022982"/>
    </source>
</evidence>
<dbReference type="GO" id="GO:0020037">
    <property type="term" value="F:heme binding"/>
    <property type="evidence" value="ECO:0007669"/>
    <property type="project" value="InterPro"/>
</dbReference>
<keyword evidence="5 13" id="KW-0812">Transmembrane</keyword>
<dbReference type="InterPro" id="IPR006217">
    <property type="entry name" value="PSII_cyt_b559_asu"/>
</dbReference>